<keyword evidence="3" id="KW-0540">Nuclease</keyword>
<comment type="similarity">
    <text evidence="1">Belongs to the HicA mRNA interferase family.</text>
</comment>
<evidence type="ECO:0000313" key="9">
    <source>
        <dbReference type="Proteomes" id="UP000824090"/>
    </source>
</evidence>
<dbReference type="GO" id="GO:0016787">
    <property type="term" value="F:hydrolase activity"/>
    <property type="evidence" value="ECO:0007669"/>
    <property type="project" value="UniProtKB-KW"/>
</dbReference>
<reference evidence="8" key="1">
    <citation type="submission" date="2020-10" db="EMBL/GenBank/DDBJ databases">
        <authorList>
            <person name="Gilroy R."/>
        </authorList>
    </citation>
    <scope>NUCLEOTIDE SEQUENCE</scope>
    <source>
        <strain evidence="8">ChiHcec3-6078</strain>
    </source>
</reference>
<evidence type="ECO:0000256" key="5">
    <source>
        <dbReference type="ARBA" id="ARBA00022801"/>
    </source>
</evidence>
<keyword evidence="5" id="KW-0378">Hydrolase</keyword>
<evidence type="ECO:0000256" key="3">
    <source>
        <dbReference type="ARBA" id="ARBA00022722"/>
    </source>
</evidence>
<dbReference type="GO" id="GO:0003729">
    <property type="term" value="F:mRNA binding"/>
    <property type="evidence" value="ECO:0007669"/>
    <property type="project" value="InterPro"/>
</dbReference>
<dbReference type="Proteomes" id="UP000824090">
    <property type="component" value="Unassembled WGS sequence"/>
</dbReference>
<sequence length="35" mass="4060">MWYSPITGKQFPVPRHKTEVKIDTVKSIMRDAGIE</sequence>
<proteinExistence type="inferred from homology"/>
<comment type="caution">
    <text evidence="8">The sequence shown here is derived from an EMBL/GenBank/DDBJ whole genome shotgun (WGS) entry which is preliminary data.</text>
</comment>
<evidence type="ECO:0000256" key="1">
    <source>
        <dbReference type="ARBA" id="ARBA00006620"/>
    </source>
</evidence>
<name>A0A9D1I1V3_9FIRM</name>
<dbReference type="Pfam" id="PF07927">
    <property type="entry name" value="HicA_toxin"/>
    <property type="match status" value="1"/>
</dbReference>
<dbReference type="Gene3D" id="3.30.920.30">
    <property type="entry name" value="Hypothetical protein"/>
    <property type="match status" value="1"/>
</dbReference>
<dbReference type="InterPro" id="IPR012933">
    <property type="entry name" value="HicA_mRNA_interferase"/>
</dbReference>
<accession>A0A9D1I1V3</accession>
<keyword evidence="7" id="KW-0346">Stress response</keyword>
<evidence type="ECO:0000256" key="7">
    <source>
        <dbReference type="ARBA" id="ARBA00023016"/>
    </source>
</evidence>
<keyword evidence="2" id="KW-1277">Toxin-antitoxin system</keyword>
<evidence type="ECO:0000256" key="2">
    <source>
        <dbReference type="ARBA" id="ARBA00022649"/>
    </source>
</evidence>
<dbReference type="GO" id="GO:0004519">
    <property type="term" value="F:endonuclease activity"/>
    <property type="evidence" value="ECO:0007669"/>
    <property type="project" value="UniProtKB-KW"/>
</dbReference>
<dbReference type="InterPro" id="IPR038570">
    <property type="entry name" value="HicA_sf"/>
</dbReference>
<evidence type="ECO:0000256" key="6">
    <source>
        <dbReference type="ARBA" id="ARBA00022884"/>
    </source>
</evidence>
<reference evidence="8" key="2">
    <citation type="journal article" date="2021" name="PeerJ">
        <title>Extensive microbial diversity within the chicken gut microbiome revealed by metagenomics and culture.</title>
        <authorList>
            <person name="Gilroy R."/>
            <person name="Ravi A."/>
            <person name="Getino M."/>
            <person name="Pursley I."/>
            <person name="Horton D.L."/>
            <person name="Alikhan N.F."/>
            <person name="Baker D."/>
            <person name="Gharbi K."/>
            <person name="Hall N."/>
            <person name="Watson M."/>
            <person name="Adriaenssens E.M."/>
            <person name="Foster-Nyarko E."/>
            <person name="Jarju S."/>
            <person name="Secka A."/>
            <person name="Antonio M."/>
            <person name="Oren A."/>
            <person name="Chaudhuri R.R."/>
            <person name="La Ragione R."/>
            <person name="Hildebrand F."/>
            <person name="Pallen M.J."/>
        </authorList>
    </citation>
    <scope>NUCLEOTIDE SEQUENCE</scope>
    <source>
        <strain evidence="8">ChiHcec3-6078</strain>
    </source>
</reference>
<dbReference type="EMBL" id="DVMP01000079">
    <property type="protein sequence ID" value="HIU25668.1"/>
    <property type="molecule type" value="Genomic_DNA"/>
</dbReference>
<protein>
    <submittedName>
        <fullName evidence="8">Type II toxin-antitoxin system HicA family toxin</fullName>
    </submittedName>
</protein>
<organism evidence="8 9">
    <name type="scientific">Candidatus Allocopromorpha excrementigallinarum</name>
    <dbReference type="NCBI Taxonomy" id="2840742"/>
    <lineage>
        <taxon>Bacteria</taxon>
        <taxon>Bacillati</taxon>
        <taxon>Bacillota</taxon>
        <taxon>Clostridia</taxon>
        <taxon>Eubacteriales</taxon>
        <taxon>Eubacteriaceae</taxon>
        <taxon>Eubacteriaceae incertae sedis</taxon>
        <taxon>Candidatus Allocopromorpha</taxon>
    </lineage>
</organism>
<evidence type="ECO:0000256" key="4">
    <source>
        <dbReference type="ARBA" id="ARBA00022759"/>
    </source>
</evidence>
<dbReference type="AlphaFoldDB" id="A0A9D1I1V3"/>
<gene>
    <name evidence="8" type="ORF">IAC50_04170</name>
</gene>
<evidence type="ECO:0000313" key="8">
    <source>
        <dbReference type="EMBL" id="HIU25668.1"/>
    </source>
</evidence>
<keyword evidence="6" id="KW-0694">RNA-binding</keyword>
<keyword evidence="4" id="KW-0255">Endonuclease</keyword>